<gene>
    <name evidence="1" type="ORF">EV209_2719</name>
</gene>
<reference evidence="1 2" key="1">
    <citation type="submission" date="2019-02" db="EMBL/GenBank/DDBJ databases">
        <title>Genomic Encyclopedia of Type Strains, Phase IV (KMG-IV): sequencing the most valuable type-strain genomes for metagenomic binning, comparative biology and taxonomic classification.</title>
        <authorList>
            <person name="Goeker M."/>
        </authorList>
    </citation>
    <scope>NUCLEOTIDE SEQUENCE [LARGE SCALE GENOMIC DNA]</scope>
    <source>
        <strain evidence="1 2">DSM 29486</strain>
    </source>
</reference>
<keyword evidence="2" id="KW-1185">Reference proteome</keyword>
<evidence type="ECO:0000313" key="1">
    <source>
        <dbReference type="EMBL" id="RZS92974.1"/>
    </source>
</evidence>
<comment type="caution">
    <text evidence="1">The sequence shown here is derived from an EMBL/GenBank/DDBJ whole genome shotgun (WGS) entry which is preliminary data.</text>
</comment>
<dbReference type="AlphaFoldDB" id="A0A4Q7P017"/>
<proteinExistence type="predicted"/>
<name>A0A4Q7P017_9FIRM</name>
<evidence type="ECO:0000313" key="2">
    <source>
        <dbReference type="Proteomes" id="UP000292927"/>
    </source>
</evidence>
<organism evidence="1 2">
    <name type="scientific">Cuneatibacter caecimuris</name>
    <dbReference type="NCBI Taxonomy" id="1796618"/>
    <lineage>
        <taxon>Bacteria</taxon>
        <taxon>Bacillati</taxon>
        <taxon>Bacillota</taxon>
        <taxon>Clostridia</taxon>
        <taxon>Lachnospirales</taxon>
        <taxon>Lachnospiraceae</taxon>
        <taxon>Cuneatibacter</taxon>
    </lineage>
</organism>
<protein>
    <submittedName>
        <fullName evidence="1">Uncharacterized protein</fullName>
    </submittedName>
</protein>
<sequence length="114" mass="12969">MRAWISGENTFGKKPAALECAGEFDVLNLHYYYFRFRLSLRGKWLLAVCGGYEKNSLTHCGHIFSEGKPFDERTAKGQALALVGIIRHFRAQQEQEDFQDGIIEGSLLIQKKDS</sequence>
<dbReference type="Proteomes" id="UP000292927">
    <property type="component" value="Unassembled WGS sequence"/>
</dbReference>
<dbReference type="EMBL" id="SGXF01000006">
    <property type="protein sequence ID" value="RZS92974.1"/>
    <property type="molecule type" value="Genomic_DNA"/>
</dbReference>
<accession>A0A4Q7P017</accession>